<evidence type="ECO:0000256" key="6">
    <source>
        <dbReference type="ARBA" id="ARBA00023239"/>
    </source>
</evidence>
<evidence type="ECO:0000313" key="8">
    <source>
        <dbReference type="EMBL" id="MBA8793735.1"/>
    </source>
</evidence>
<dbReference type="InterPro" id="IPR013341">
    <property type="entry name" value="Mandelate_racemase_N_dom"/>
</dbReference>
<keyword evidence="5" id="KW-0460">Magnesium</keyword>
<evidence type="ECO:0000256" key="2">
    <source>
        <dbReference type="ARBA" id="ARBA00001946"/>
    </source>
</evidence>
<evidence type="ECO:0000313" key="9">
    <source>
        <dbReference type="Proteomes" id="UP000523079"/>
    </source>
</evidence>
<reference evidence="8 9" key="1">
    <citation type="submission" date="2020-07" db="EMBL/GenBank/DDBJ databases">
        <title>Sequencing the genomes of 1000 actinobacteria strains.</title>
        <authorList>
            <person name="Klenk H.-P."/>
        </authorList>
    </citation>
    <scope>NUCLEOTIDE SEQUENCE [LARGE SCALE GENOMIC DNA]</scope>
    <source>
        <strain evidence="8 9">DSM 100723</strain>
    </source>
</reference>
<evidence type="ECO:0000256" key="1">
    <source>
        <dbReference type="ARBA" id="ARBA00001737"/>
    </source>
</evidence>
<keyword evidence="6 8" id="KW-0456">Lyase</keyword>
<dbReference type="AlphaFoldDB" id="A0A7W3IR92"/>
<dbReference type="Gene3D" id="3.20.20.120">
    <property type="entry name" value="Enolase-like C-terminal domain"/>
    <property type="match status" value="1"/>
</dbReference>
<dbReference type="EC" id="4.2.1.68" evidence="3"/>
<protein>
    <recommendedName>
        <fullName evidence="3">L-fuconate dehydratase</fullName>
        <ecNumber evidence="3">4.2.1.68</ecNumber>
    </recommendedName>
</protein>
<dbReference type="SUPFAM" id="SSF54826">
    <property type="entry name" value="Enolase N-terminal domain-like"/>
    <property type="match status" value="1"/>
</dbReference>
<dbReference type="PROSITE" id="PS00909">
    <property type="entry name" value="MR_MLE_2"/>
    <property type="match status" value="1"/>
</dbReference>
<dbReference type="PANTHER" id="PTHR13794:SF58">
    <property type="entry name" value="MITOCHONDRIAL ENOLASE SUPERFAMILY MEMBER 1"/>
    <property type="match status" value="1"/>
</dbReference>
<evidence type="ECO:0000256" key="3">
    <source>
        <dbReference type="ARBA" id="ARBA00013142"/>
    </source>
</evidence>
<dbReference type="InterPro" id="IPR046945">
    <property type="entry name" value="RHMD-like"/>
</dbReference>
<dbReference type="SFLD" id="SFLDF00111">
    <property type="entry name" value="L-fuconate_dehydratase"/>
    <property type="match status" value="1"/>
</dbReference>
<dbReference type="GO" id="GO:0000287">
    <property type="term" value="F:magnesium ion binding"/>
    <property type="evidence" value="ECO:0007669"/>
    <property type="project" value="TreeGrafter"/>
</dbReference>
<accession>A0A7W3IR92</accession>
<proteinExistence type="predicted"/>
<dbReference type="SFLD" id="SFLDG00179">
    <property type="entry name" value="mandelate_racemase"/>
    <property type="match status" value="1"/>
</dbReference>
<comment type="catalytic activity">
    <reaction evidence="1">
        <text>L-fuconate = 2-dehydro-3-deoxy-L-fuconate + H2O</text>
        <dbReference type="Rhea" id="RHEA:22772"/>
        <dbReference type="ChEBI" id="CHEBI:15377"/>
        <dbReference type="ChEBI" id="CHEBI:21291"/>
        <dbReference type="ChEBI" id="CHEBI:37448"/>
        <dbReference type="EC" id="4.2.1.68"/>
    </reaction>
</comment>
<dbReference type="InterPro" id="IPR036849">
    <property type="entry name" value="Enolase-like_C_sf"/>
</dbReference>
<dbReference type="SUPFAM" id="SSF51604">
    <property type="entry name" value="Enolase C-terminal domain-like"/>
    <property type="match status" value="1"/>
</dbReference>
<dbReference type="InterPro" id="IPR029017">
    <property type="entry name" value="Enolase-like_N"/>
</dbReference>
<dbReference type="EMBL" id="JACGWT010000002">
    <property type="protein sequence ID" value="MBA8793735.1"/>
    <property type="molecule type" value="Genomic_DNA"/>
</dbReference>
<dbReference type="SMART" id="SM00922">
    <property type="entry name" value="MR_MLE"/>
    <property type="match status" value="1"/>
</dbReference>
<dbReference type="InterPro" id="IPR013342">
    <property type="entry name" value="Mandelate_racemase_C"/>
</dbReference>
<keyword evidence="9" id="KW-1185">Reference proteome</keyword>
<dbReference type="GO" id="GO:0016052">
    <property type="term" value="P:carbohydrate catabolic process"/>
    <property type="evidence" value="ECO:0007669"/>
    <property type="project" value="InterPro"/>
</dbReference>
<dbReference type="RefSeq" id="WP_182559311.1">
    <property type="nucleotide sequence ID" value="NZ_JACGWT010000002.1"/>
</dbReference>
<gene>
    <name evidence="8" type="ORF">FHX74_001340</name>
</gene>
<dbReference type="InterPro" id="IPR034610">
    <property type="entry name" value="L-fuconate_dehydratase"/>
</dbReference>
<dbReference type="InterPro" id="IPR029065">
    <property type="entry name" value="Enolase_C-like"/>
</dbReference>
<organism evidence="8 9">
    <name type="scientific">Microlunatus kandeliicorticis</name>
    <dbReference type="NCBI Taxonomy" id="1759536"/>
    <lineage>
        <taxon>Bacteria</taxon>
        <taxon>Bacillati</taxon>
        <taxon>Actinomycetota</taxon>
        <taxon>Actinomycetes</taxon>
        <taxon>Propionibacteriales</taxon>
        <taxon>Propionibacteriaceae</taxon>
        <taxon>Microlunatus</taxon>
    </lineage>
</organism>
<sequence length="455" mass="49065">MTVSPDPSDPHNVITELEVHDVRFPTSRHRDGSDAMNPFPDYSAAYLVLHTSSGEKGYGLVFTSGRGNGLQAAAIKELEPLVCGTSIDAAIADTAELSARVTNDGQLRWLGPQKGAIHMAAGAVVNAVWDLAARRAGKPLWQLLSELSPEQLVGLVDFRYLRDALTEDEALALLRAAEPGKAERTARLLAEGHPAYTTTPGWLGYDDDKLQRLCKEAVADGFGMIKLKVGADPAEDVRRLGLARAAVGSDVPIGIDANQVWGVAEAIEWVGRLGEFDPYWIEEPTSPDDILGHAAVRKAVSPIKVVTGEQCQNVIMFKQLLQADAIDAVQLDACRVGGVNELVAIILLAAKFGVPVCPHAGGVGLCELVQHFAMFDYVAVAGSWDDHYLEYVDHLHEHFVEPVVIENGRYVAPRVPGGGAEMKLDSIAEFTYPDGPAWRDETLEALHAEPSFSAP</sequence>
<evidence type="ECO:0000256" key="5">
    <source>
        <dbReference type="ARBA" id="ARBA00022842"/>
    </source>
</evidence>
<dbReference type="PANTHER" id="PTHR13794">
    <property type="entry name" value="ENOLASE SUPERFAMILY, MANDELATE RACEMASE"/>
    <property type="match status" value="1"/>
</dbReference>
<name>A0A7W3IR92_9ACTN</name>
<evidence type="ECO:0000256" key="4">
    <source>
        <dbReference type="ARBA" id="ARBA00022723"/>
    </source>
</evidence>
<dbReference type="SFLD" id="SFLDS00001">
    <property type="entry name" value="Enolase"/>
    <property type="match status" value="1"/>
</dbReference>
<dbReference type="Gene3D" id="3.30.390.10">
    <property type="entry name" value="Enolase-like, N-terminal domain"/>
    <property type="match status" value="1"/>
</dbReference>
<feature type="domain" description="Mandelate racemase/muconate lactonizing enzyme C-terminal" evidence="7">
    <location>
        <begin position="207"/>
        <end position="303"/>
    </location>
</feature>
<dbReference type="GO" id="GO:0009063">
    <property type="term" value="P:amino acid catabolic process"/>
    <property type="evidence" value="ECO:0007669"/>
    <property type="project" value="InterPro"/>
</dbReference>
<dbReference type="Pfam" id="PF13378">
    <property type="entry name" value="MR_MLE_C"/>
    <property type="match status" value="1"/>
</dbReference>
<evidence type="ECO:0000259" key="7">
    <source>
        <dbReference type="SMART" id="SM00922"/>
    </source>
</evidence>
<dbReference type="GO" id="GO:0050023">
    <property type="term" value="F:L-fuconate dehydratase activity"/>
    <property type="evidence" value="ECO:0007669"/>
    <property type="project" value="UniProtKB-EC"/>
</dbReference>
<dbReference type="Proteomes" id="UP000523079">
    <property type="component" value="Unassembled WGS sequence"/>
</dbReference>
<keyword evidence="4" id="KW-0479">Metal-binding</keyword>
<comment type="caution">
    <text evidence="8">The sequence shown here is derived from an EMBL/GenBank/DDBJ whole genome shotgun (WGS) entry which is preliminary data.</text>
</comment>
<comment type="cofactor">
    <cofactor evidence="2">
        <name>Mg(2+)</name>
        <dbReference type="ChEBI" id="CHEBI:18420"/>
    </cofactor>
</comment>
<dbReference type="InterPro" id="IPR018110">
    <property type="entry name" value="Mandel_Rmase/mucon_lact_enz_CS"/>
</dbReference>
<dbReference type="Pfam" id="PF02746">
    <property type="entry name" value="MR_MLE_N"/>
    <property type="match status" value="1"/>
</dbReference>
<dbReference type="FunFam" id="3.20.20.120:FF:000007">
    <property type="entry name" value="Mitochondrial enolase superfamily member 1"/>
    <property type="match status" value="1"/>
</dbReference>